<sequence length="145" mass="15530">MGPFRQGRSYKRKYPVCLPGMGVRIPLWPCHLADLLVKKSEIQYVKAIRPDAPLPPPHAGGGAGAPLGPPSRACPPGGVLRPARRGRWGAGGPAQPVAGPCRRGPLGWVMGPHRLDGGQHRAGPCWGDYCEWLPSVTPSHCQRAR</sequence>
<evidence type="ECO:0000313" key="2">
    <source>
        <dbReference type="EMBL" id="CAB4140564.1"/>
    </source>
</evidence>
<name>A0A6J5M190_9CAUD</name>
<protein>
    <submittedName>
        <fullName evidence="2">Uncharacterized protein</fullName>
    </submittedName>
</protein>
<reference evidence="2" key="1">
    <citation type="submission" date="2020-04" db="EMBL/GenBank/DDBJ databases">
        <authorList>
            <person name="Chiriac C."/>
            <person name="Salcher M."/>
            <person name="Ghai R."/>
            <person name="Kavagutti S V."/>
        </authorList>
    </citation>
    <scope>NUCLEOTIDE SEQUENCE</scope>
</reference>
<gene>
    <name evidence="2" type="ORF">UFOVP403_37</name>
</gene>
<feature type="region of interest" description="Disordered" evidence="1">
    <location>
        <begin position="51"/>
        <end position="98"/>
    </location>
</feature>
<evidence type="ECO:0000256" key="1">
    <source>
        <dbReference type="SAM" id="MobiDB-lite"/>
    </source>
</evidence>
<organism evidence="2">
    <name type="scientific">uncultured Caudovirales phage</name>
    <dbReference type="NCBI Taxonomy" id="2100421"/>
    <lineage>
        <taxon>Viruses</taxon>
        <taxon>Duplodnaviria</taxon>
        <taxon>Heunggongvirae</taxon>
        <taxon>Uroviricota</taxon>
        <taxon>Caudoviricetes</taxon>
        <taxon>Peduoviridae</taxon>
        <taxon>Maltschvirus</taxon>
        <taxon>Maltschvirus maltsch</taxon>
    </lineage>
</organism>
<accession>A0A6J5M190</accession>
<proteinExistence type="predicted"/>
<dbReference type="EMBL" id="LR796375">
    <property type="protein sequence ID" value="CAB4140564.1"/>
    <property type="molecule type" value="Genomic_DNA"/>
</dbReference>